<evidence type="ECO:0000256" key="1">
    <source>
        <dbReference type="ARBA" id="ARBA00004173"/>
    </source>
</evidence>
<sequence>MRSSIVLRSSASAAKAQNQASVLKTKLNNGLKIVAQDNNGAVSQLVLAFRAGARYQSAAQQGLIHHIRNFVGRDAQSYPGLQLVWSAAASGASLSSFATRDIFGVQISVPREQAAYALSILGHVAAKPAFKPWELEDVTPTILADLAHKTPYGIVFEDVHRAAFRNDPLSYSLYSSKREVGAFKSEELSKFAQKHFVSGNGVLVGINVNPSTLKDYAEESGAISEGLHVTNQAAPFRGGDIRRFARGNSVHVMLAGSGAAVNNVKARAIQSVLLQHIGRSSPLQFASLPGTQSALKILPDGVPGSAFQAAYDGSGLVGVYLIATPSNADTVVRTTVDALRNVKVQDLEVCKRRAVTDILFSAESASLSAYENATNALYKGPEQSELIAEINKVTAKDVEEFAKTAFKRFAVSTYGNADRIPYSEDL</sequence>
<evidence type="ECO:0000256" key="2">
    <source>
        <dbReference type="ARBA" id="ARBA00022946"/>
    </source>
</evidence>
<dbReference type="EnsemblMetazoa" id="CJA03117.1">
    <property type="protein sequence ID" value="CJA03117.1"/>
    <property type="gene ID" value="WBGene00122321"/>
</dbReference>
<dbReference type="InterPro" id="IPR050361">
    <property type="entry name" value="MPP/UQCRC_Complex"/>
</dbReference>
<dbReference type="PANTHER" id="PTHR11851">
    <property type="entry name" value="METALLOPROTEASE"/>
    <property type="match status" value="1"/>
</dbReference>
<dbReference type="SUPFAM" id="SSF63411">
    <property type="entry name" value="LuxS/MPP-like metallohydrolase"/>
    <property type="match status" value="2"/>
</dbReference>
<proteinExistence type="predicted"/>
<dbReference type="AlphaFoldDB" id="A0A8R1DIL0"/>
<feature type="domain" description="Peptidase M16 N-terminal" evidence="4">
    <location>
        <begin position="33"/>
        <end position="174"/>
    </location>
</feature>
<accession>A0A8R1DIL0</accession>
<dbReference type="Pfam" id="PF05193">
    <property type="entry name" value="Peptidase_M16_C"/>
    <property type="match status" value="1"/>
</dbReference>
<dbReference type="FunFam" id="3.30.830.10:FF:000021">
    <property type="entry name" value="Cytochrome b-c1 complex subunit 2"/>
    <property type="match status" value="1"/>
</dbReference>
<keyword evidence="3" id="KW-0496">Mitochondrion</keyword>
<protein>
    <submittedName>
        <fullName evidence="6">Peptidase_M16 domain-containing protein</fullName>
    </submittedName>
</protein>
<reference evidence="6" key="2">
    <citation type="submission" date="2022-06" db="UniProtKB">
        <authorList>
            <consortium name="EnsemblMetazoa"/>
        </authorList>
    </citation>
    <scope>IDENTIFICATION</scope>
    <source>
        <strain evidence="6">DF5081</strain>
    </source>
</reference>
<dbReference type="GO" id="GO:0016020">
    <property type="term" value="C:membrane"/>
    <property type="evidence" value="ECO:0007669"/>
    <property type="project" value="UniProtKB-ARBA"/>
</dbReference>
<reference evidence="7" key="1">
    <citation type="submission" date="2010-08" db="EMBL/GenBank/DDBJ databases">
        <authorList>
            <consortium name="Caenorhabditis japonica Sequencing Consortium"/>
            <person name="Wilson R.K."/>
        </authorList>
    </citation>
    <scope>NUCLEOTIDE SEQUENCE [LARGE SCALE GENOMIC DNA]</scope>
    <source>
        <strain evidence="7">DF5081</strain>
    </source>
</reference>
<dbReference type="Gene3D" id="3.30.830.10">
    <property type="entry name" value="Metalloenzyme, LuxS/M16 peptidase-like"/>
    <property type="match status" value="2"/>
</dbReference>
<dbReference type="Pfam" id="PF00675">
    <property type="entry name" value="Peptidase_M16"/>
    <property type="match status" value="1"/>
</dbReference>
<dbReference type="InterPro" id="IPR011765">
    <property type="entry name" value="Pept_M16_N"/>
</dbReference>
<evidence type="ECO:0000256" key="3">
    <source>
        <dbReference type="ARBA" id="ARBA00023128"/>
    </source>
</evidence>
<keyword evidence="7" id="KW-1185">Reference proteome</keyword>
<comment type="subcellular location">
    <subcellularLocation>
        <location evidence="1">Mitochondrion</location>
    </subcellularLocation>
</comment>
<organism evidence="6 7">
    <name type="scientific">Caenorhabditis japonica</name>
    <dbReference type="NCBI Taxonomy" id="281687"/>
    <lineage>
        <taxon>Eukaryota</taxon>
        <taxon>Metazoa</taxon>
        <taxon>Ecdysozoa</taxon>
        <taxon>Nematoda</taxon>
        <taxon>Chromadorea</taxon>
        <taxon>Rhabditida</taxon>
        <taxon>Rhabditina</taxon>
        <taxon>Rhabditomorpha</taxon>
        <taxon>Rhabditoidea</taxon>
        <taxon>Rhabditidae</taxon>
        <taxon>Peloderinae</taxon>
        <taxon>Caenorhabditis</taxon>
    </lineage>
</organism>
<dbReference type="InterPro" id="IPR007863">
    <property type="entry name" value="Peptidase_M16_C"/>
</dbReference>
<evidence type="ECO:0000313" key="7">
    <source>
        <dbReference type="Proteomes" id="UP000005237"/>
    </source>
</evidence>
<feature type="domain" description="Peptidase M16 C-terminal" evidence="5">
    <location>
        <begin position="184"/>
        <end position="345"/>
    </location>
</feature>
<dbReference type="PANTHER" id="PTHR11851:SF226">
    <property type="entry name" value="CYTOCHROME B-C1 COMPLEX SUBUNIT 2, MITOCHONDRIAL"/>
    <property type="match status" value="1"/>
</dbReference>
<evidence type="ECO:0000259" key="5">
    <source>
        <dbReference type="Pfam" id="PF05193"/>
    </source>
</evidence>
<dbReference type="GO" id="GO:0005739">
    <property type="term" value="C:mitochondrion"/>
    <property type="evidence" value="ECO:0007669"/>
    <property type="project" value="UniProtKB-SubCell"/>
</dbReference>
<dbReference type="OMA" id="YEHATNA"/>
<dbReference type="InterPro" id="IPR011249">
    <property type="entry name" value="Metalloenz_LuxS/M16"/>
</dbReference>
<dbReference type="FunFam" id="3.30.830.10:FF:000039">
    <property type="entry name" value="Ubiquinol-cytochrome c reductase core subunit 2"/>
    <property type="match status" value="1"/>
</dbReference>
<name>A0A8R1DIL0_CAEJA</name>
<dbReference type="Proteomes" id="UP000005237">
    <property type="component" value="Unassembled WGS sequence"/>
</dbReference>
<evidence type="ECO:0000259" key="4">
    <source>
        <dbReference type="Pfam" id="PF00675"/>
    </source>
</evidence>
<evidence type="ECO:0000313" key="6">
    <source>
        <dbReference type="EnsemblMetazoa" id="CJA03117.1"/>
    </source>
</evidence>
<keyword evidence="2" id="KW-0809">Transit peptide</keyword>
<dbReference type="GO" id="GO:0046872">
    <property type="term" value="F:metal ion binding"/>
    <property type="evidence" value="ECO:0007669"/>
    <property type="project" value="InterPro"/>
</dbReference>